<dbReference type="SUPFAM" id="SSF54117">
    <property type="entry name" value="Interleukin 8-like chemokines"/>
    <property type="match status" value="1"/>
</dbReference>
<evidence type="ECO:0000256" key="2">
    <source>
        <dbReference type="ARBA" id="ARBA00022514"/>
    </source>
</evidence>
<reference evidence="7" key="1">
    <citation type="submission" date="2023-07" db="EMBL/GenBank/DDBJ databases">
        <title>Chromosome-level Genome Assembly of Striped Snakehead (Channa striata).</title>
        <authorList>
            <person name="Liu H."/>
        </authorList>
    </citation>
    <scope>NUCLEOTIDE SEQUENCE</scope>
    <source>
        <strain evidence="7">Gz</strain>
        <tissue evidence="7">Muscle</tissue>
    </source>
</reference>
<comment type="subcellular location">
    <subcellularLocation>
        <location evidence="1">Secreted</location>
    </subcellularLocation>
</comment>
<gene>
    <name evidence="7" type="ORF">Q5P01_011927</name>
</gene>
<evidence type="ECO:0000256" key="4">
    <source>
        <dbReference type="ARBA" id="ARBA00022729"/>
    </source>
</evidence>
<dbReference type="Pfam" id="PF00048">
    <property type="entry name" value="IL8"/>
    <property type="match status" value="1"/>
</dbReference>
<feature type="chain" id="PRO_5041716596" description="Chemokine interleukin-8-like domain-containing protein" evidence="5">
    <location>
        <begin position="21"/>
        <end position="97"/>
    </location>
</feature>
<dbReference type="PANTHER" id="PTHR12015">
    <property type="entry name" value="SMALL INDUCIBLE CYTOKINE A"/>
    <property type="match status" value="1"/>
</dbReference>
<feature type="domain" description="Chemokine interleukin-8-like" evidence="6">
    <location>
        <begin position="31"/>
        <end position="89"/>
    </location>
</feature>
<dbReference type="Proteomes" id="UP001187415">
    <property type="component" value="Unassembled WGS sequence"/>
</dbReference>
<dbReference type="GO" id="GO:0006955">
    <property type="term" value="P:immune response"/>
    <property type="evidence" value="ECO:0007669"/>
    <property type="project" value="InterPro"/>
</dbReference>
<protein>
    <recommendedName>
        <fullName evidence="6">Chemokine interleukin-8-like domain-containing protein</fullName>
    </recommendedName>
</protein>
<dbReference type="AlphaFoldDB" id="A0AA88MMH7"/>
<comment type="caution">
    <text evidence="7">The sequence shown here is derived from an EMBL/GenBank/DDBJ whole genome shotgun (WGS) entry which is preliminary data.</text>
</comment>
<evidence type="ECO:0000256" key="5">
    <source>
        <dbReference type="SAM" id="SignalP"/>
    </source>
</evidence>
<dbReference type="InterPro" id="IPR036048">
    <property type="entry name" value="Interleukin_8-like_sf"/>
</dbReference>
<dbReference type="EMBL" id="JAUPFM010000009">
    <property type="protein sequence ID" value="KAK2841727.1"/>
    <property type="molecule type" value="Genomic_DNA"/>
</dbReference>
<keyword evidence="8" id="KW-1185">Reference proteome</keyword>
<evidence type="ECO:0000256" key="1">
    <source>
        <dbReference type="ARBA" id="ARBA00004613"/>
    </source>
</evidence>
<proteinExistence type="predicted"/>
<dbReference type="GO" id="GO:0005615">
    <property type="term" value="C:extracellular space"/>
    <property type="evidence" value="ECO:0007669"/>
    <property type="project" value="UniProtKB-KW"/>
</dbReference>
<dbReference type="Gene3D" id="2.40.50.40">
    <property type="match status" value="1"/>
</dbReference>
<evidence type="ECO:0000256" key="3">
    <source>
        <dbReference type="ARBA" id="ARBA00022525"/>
    </source>
</evidence>
<feature type="signal peptide" evidence="5">
    <location>
        <begin position="1"/>
        <end position="20"/>
    </location>
</feature>
<accession>A0AA88MMH7</accession>
<dbReference type="InterPro" id="IPR039809">
    <property type="entry name" value="Chemokine_b/g/d"/>
</dbReference>
<dbReference type="InterPro" id="IPR001811">
    <property type="entry name" value="Chemokine_IL8-like_dom"/>
</dbReference>
<evidence type="ECO:0000313" key="8">
    <source>
        <dbReference type="Proteomes" id="UP001187415"/>
    </source>
</evidence>
<name>A0AA88MMH7_CHASR</name>
<keyword evidence="3" id="KW-0964">Secreted</keyword>
<dbReference type="PANTHER" id="PTHR12015:SF183">
    <property type="entry name" value="C-C MOTIF CHEMOKINE 3"/>
    <property type="match status" value="1"/>
</dbReference>
<evidence type="ECO:0000259" key="6">
    <source>
        <dbReference type="SMART" id="SM00199"/>
    </source>
</evidence>
<evidence type="ECO:0000313" key="7">
    <source>
        <dbReference type="EMBL" id="KAK2841727.1"/>
    </source>
</evidence>
<organism evidence="7 8">
    <name type="scientific">Channa striata</name>
    <name type="common">Snakehead murrel</name>
    <name type="synonym">Ophicephalus striatus</name>
    <dbReference type="NCBI Taxonomy" id="64152"/>
    <lineage>
        <taxon>Eukaryota</taxon>
        <taxon>Metazoa</taxon>
        <taxon>Chordata</taxon>
        <taxon>Craniata</taxon>
        <taxon>Vertebrata</taxon>
        <taxon>Euteleostomi</taxon>
        <taxon>Actinopterygii</taxon>
        <taxon>Neopterygii</taxon>
        <taxon>Teleostei</taxon>
        <taxon>Neoteleostei</taxon>
        <taxon>Acanthomorphata</taxon>
        <taxon>Anabantaria</taxon>
        <taxon>Anabantiformes</taxon>
        <taxon>Channoidei</taxon>
        <taxon>Channidae</taxon>
        <taxon>Channa</taxon>
    </lineage>
</organism>
<dbReference type="GO" id="GO:0008009">
    <property type="term" value="F:chemokine activity"/>
    <property type="evidence" value="ECO:0007669"/>
    <property type="project" value="InterPro"/>
</dbReference>
<keyword evidence="2" id="KW-0202">Cytokine</keyword>
<sequence>MKTLCFALGLLLITVCCCDAAGDAAHIFTSPGNCCFGFSNMTIPQRFISHITKTHSSCLHKAFILSTIRRRQICYRQTFQWALDVYNKLHKTKGSKQ</sequence>
<keyword evidence="4 5" id="KW-0732">Signal</keyword>
<dbReference type="SMART" id="SM00199">
    <property type="entry name" value="SCY"/>
    <property type="match status" value="1"/>
</dbReference>